<reference evidence="2 4" key="1">
    <citation type="submission" date="2020-06" db="EMBL/GenBank/DDBJ databases">
        <title>Anoxygenic phototrophic Chloroflexota member uses a Type I reaction center.</title>
        <authorList>
            <person name="Tsuji J.M."/>
            <person name="Shaw N.A."/>
            <person name="Nagashima S."/>
            <person name="Venkiteswaran J."/>
            <person name="Schiff S.L."/>
            <person name="Hanada S."/>
            <person name="Tank M."/>
            <person name="Neufeld J.D."/>
        </authorList>
    </citation>
    <scope>NUCLEOTIDE SEQUENCE [LARGE SCALE GENOMIC DNA]</scope>
    <source>
        <strain evidence="2">L227-S17</strain>
    </source>
</reference>
<protein>
    <submittedName>
        <fullName evidence="2">Alpha/beta fold hydrolase</fullName>
    </submittedName>
</protein>
<dbReference type="Proteomes" id="UP001431572">
    <property type="component" value="Chromosome 2"/>
</dbReference>
<name>A0A8T7M7N0_9CHLR</name>
<dbReference type="SUPFAM" id="SSF53474">
    <property type="entry name" value="alpha/beta-Hydrolases"/>
    <property type="match status" value="1"/>
</dbReference>
<dbReference type="InterPro" id="IPR029058">
    <property type="entry name" value="AB_hydrolase_fold"/>
</dbReference>
<dbReference type="AlphaFoldDB" id="A0A8T7M7N0"/>
<dbReference type="Gene3D" id="3.40.50.1820">
    <property type="entry name" value="alpha/beta hydrolase"/>
    <property type="match status" value="1"/>
</dbReference>
<sequence length="330" mass="36275">MIIPTKILLPLALAATTGGIFGSKVPAMKSVLPGEAKEFNFKGYRIFYKSAGNPQKPPLVFVHGIGAGASSFEWRYNFEPLSAHFQVFAYDLLGFGLSQRPDLEYSLETYLKLLTAFLQEVVQQPAYVAAVSVTAGHALQVALRQPELIKKLVLVVPAGANNLTNSKGPNITGKSSYPFLRLPGVGKNLFSVFSSRFGINSFMQNFMYYDPKFITPELADYYYIASHQPGAEHAPLAFFANRLNAEIGESFGKLTQPTLLVWGKEATVSRPQEGYGLLKQNAKAHMVLLEKTKLACNEEGAEAFNRVVAAFLSNPESKITLEENGFKLVH</sequence>
<dbReference type="GO" id="GO:0016787">
    <property type="term" value="F:hydrolase activity"/>
    <property type="evidence" value="ECO:0007669"/>
    <property type="project" value="UniProtKB-KW"/>
</dbReference>
<dbReference type="RefSeq" id="WP_341471729.1">
    <property type="nucleotide sequence ID" value="NZ_CP128400.1"/>
</dbReference>
<dbReference type="InterPro" id="IPR000073">
    <property type="entry name" value="AB_hydrolase_1"/>
</dbReference>
<dbReference type="PANTHER" id="PTHR46438:SF2">
    <property type="entry name" value="ALPHA_BETA-HYDROLASES SUPERFAMILY PROTEIN"/>
    <property type="match status" value="1"/>
</dbReference>
<evidence type="ECO:0000313" key="5">
    <source>
        <dbReference type="Proteomes" id="UP001431572"/>
    </source>
</evidence>
<reference evidence="3" key="2">
    <citation type="journal article" date="2024" name="Nature">
        <title>Anoxygenic phototroph of the Chloroflexota uses a type I reaction centre.</title>
        <authorList>
            <person name="Tsuji J.M."/>
            <person name="Shaw N.A."/>
            <person name="Nagashima S."/>
            <person name="Venkiteswaran J.J."/>
            <person name="Schiff S.L."/>
            <person name="Watanabe T."/>
            <person name="Fukui M."/>
            <person name="Hanada S."/>
            <person name="Tank M."/>
            <person name="Neufeld J.D."/>
        </authorList>
    </citation>
    <scope>NUCLEOTIDE SEQUENCE</scope>
    <source>
        <strain evidence="3">L227-S17</strain>
    </source>
</reference>
<accession>A0A8T7M7N0</accession>
<proteinExistence type="predicted"/>
<feature type="domain" description="AB hydrolase-1" evidence="1">
    <location>
        <begin position="57"/>
        <end position="279"/>
    </location>
</feature>
<dbReference type="PRINTS" id="PR00111">
    <property type="entry name" value="ABHYDROLASE"/>
</dbReference>
<dbReference type="Proteomes" id="UP000521676">
    <property type="component" value="Unassembled WGS sequence"/>
</dbReference>
<gene>
    <name evidence="2" type="ORF">HXX08_19025</name>
    <name evidence="3" type="ORF">OZ401_003487</name>
</gene>
<dbReference type="PANTHER" id="PTHR46438">
    <property type="entry name" value="ALPHA/BETA-HYDROLASES SUPERFAMILY PROTEIN"/>
    <property type="match status" value="1"/>
</dbReference>
<keyword evidence="5" id="KW-1185">Reference proteome</keyword>
<evidence type="ECO:0000313" key="4">
    <source>
        <dbReference type="Proteomes" id="UP000521676"/>
    </source>
</evidence>
<dbReference type="Pfam" id="PF00561">
    <property type="entry name" value="Abhydrolase_1"/>
    <property type="match status" value="1"/>
</dbReference>
<dbReference type="EMBL" id="JACATZ010000003">
    <property type="protein sequence ID" value="NWJ47952.1"/>
    <property type="molecule type" value="Genomic_DNA"/>
</dbReference>
<evidence type="ECO:0000313" key="3">
    <source>
        <dbReference type="EMBL" id="WJW69857.1"/>
    </source>
</evidence>
<evidence type="ECO:0000313" key="2">
    <source>
        <dbReference type="EMBL" id="NWJ47952.1"/>
    </source>
</evidence>
<evidence type="ECO:0000259" key="1">
    <source>
        <dbReference type="Pfam" id="PF00561"/>
    </source>
</evidence>
<keyword evidence="2" id="KW-0378">Hydrolase</keyword>
<dbReference type="EMBL" id="CP128400">
    <property type="protein sequence ID" value="WJW69857.1"/>
    <property type="molecule type" value="Genomic_DNA"/>
</dbReference>
<organism evidence="2 4">
    <name type="scientific">Candidatus Chlorohelix allophototropha</name>
    <dbReference type="NCBI Taxonomy" id="3003348"/>
    <lineage>
        <taxon>Bacteria</taxon>
        <taxon>Bacillati</taxon>
        <taxon>Chloroflexota</taxon>
        <taxon>Chloroflexia</taxon>
        <taxon>Candidatus Chloroheliales</taxon>
        <taxon>Candidatus Chloroheliaceae</taxon>
        <taxon>Candidatus Chlorohelix</taxon>
    </lineage>
</organism>